<dbReference type="GO" id="GO:0043200">
    <property type="term" value="P:response to amino acid"/>
    <property type="evidence" value="ECO:0007669"/>
    <property type="project" value="TreeGrafter"/>
</dbReference>
<dbReference type="Pfam" id="PF01037">
    <property type="entry name" value="AsnC_trans_reg"/>
    <property type="match status" value="1"/>
</dbReference>
<protein>
    <submittedName>
        <fullName evidence="5">AsnC family transcriptional regulator</fullName>
    </submittedName>
</protein>
<dbReference type="Gene3D" id="1.10.10.10">
    <property type="entry name" value="Winged helix-like DNA-binding domain superfamily/Winged helix DNA-binding domain"/>
    <property type="match status" value="1"/>
</dbReference>
<organism evidence="5 6">
    <name type="scientific">Peribacillus muralis</name>
    <dbReference type="NCBI Taxonomy" id="264697"/>
    <lineage>
        <taxon>Bacteria</taxon>
        <taxon>Bacillati</taxon>
        <taxon>Bacillota</taxon>
        <taxon>Bacilli</taxon>
        <taxon>Bacillales</taxon>
        <taxon>Bacillaceae</taxon>
        <taxon>Peribacillus</taxon>
    </lineage>
</organism>
<dbReference type="OrthoDB" id="34294at2"/>
<dbReference type="GO" id="GO:0005829">
    <property type="term" value="C:cytosol"/>
    <property type="evidence" value="ECO:0007669"/>
    <property type="project" value="TreeGrafter"/>
</dbReference>
<feature type="domain" description="HTH asnC-type" evidence="4">
    <location>
        <begin position="1"/>
        <end position="62"/>
    </location>
</feature>
<dbReference type="PANTHER" id="PTHR30154">
    <property type="entry name" value="LEUCINE-RESPONSIVE REGULATORY PROTEIN"/>
    <property type="match status" value="1"/>
</dbReference>
<evidence type="ECO:0000259" key="4">
    <source>
        <dbReference type="PROSITE" id="PS50956"/>
    </source>
</evidence>
<gene>
    <name evidence="5" type="ORF">ABE28_019880</name>
</gene>
<keyword evidence="3" id="KW-0804">Transcription</keyword>
<dbReference type="PROSITE" id="PS50956">
    <property type="entry name" value="HTH_ASNC_2"/>
    <property type="match status" value="1"/>
</dbReference>
<evidence type="ECO:0000256" key="2">
    <source>
        <dbReference type="ARBA" id="ARBA00023125"/>
    </source>
</evidence>
<dbReference type="Gene3D" id="3.30.70.920">
    <property type="match status" value="1"/>
</dbReference>
<sequence length="145" mass="16565">MDRTDKKILSLLESNGRMSMKDLAKEVSLTAPATKERVNKLEESGVIKGYKTEIALEKLDRIITAFVLFETDRCKDFHDFCRGHPDVLECHRLAGQYSYLVKISTYSMETLEEFIDQAIKYGKSSTHLIFSSTLKDIFSARANMT</sequence>
<evidence type="ECO:0000256" key="3">
    <source>
        <dbReference type="ARBA" id="ARBA00023163"/>
    </source>
</evidence>
<dbReference type="InterPro" id="IPR036388">
    <property type="entry name" value="WH-like_DNA-bd_sf"/>
</dbReference>
<dbReference type="Pfam" id="PF13412">
    <property type="entry name" value="HTH_24"/>
    <property type="match status" value="1"/>
</dbReference>
<dbReference type="InterPro" id="IPR036390">
    <property type="entry name" value="WH_DNA-bd_sf"/>
</dbReference>
<keyword evidence="2" id="KW-0238">DNA-binding</keyword>
<dbReference type="PANTHER" id="PTHR30154:SF20">
    <property type="entry name" value="LEUCINE-RESPONSIVE REGULATORY PROTEIN"/>
    <property type="match status" value="1"/>
</dbReference>
<dbReference type="InterPro" id="IPR000485">
    <property type="entry name" value="AsnC-type_HTH_dom"/>
</dbReference>
<dbReference type="InterPro" id="IPR011991">
    <property type="entry name" value="ArsR-like_HTH"/>
</dbReference>
<keyword evidence="6" id="KW-1185">Reference proteome</keyword>
<dbReference type="KEGG" id="bmur:ABE28_019880"/>
<dbReference type="InterPro" id="IPR019888">
    <property type="entry name" value="Tscrpt_reg_AsnC-like"/>
</dbReference>
<dbReference type="RefSeq" id="WP_064464632.1">
    <property type="nucleotide sequence ID" value="NZ_CP017080.1"/>
</dbReference>
<dbReference type="SMART" id="SM00344">
    <property type="entry name" value="HTH_ASNC"/>
    <property type="match status" value="1"/>
</dbReference>
<name>A0A1B3XTU9_9BACI</name>
<dbReference type="STRING" id="264697.ABE28_019880"/>
<dbReference type="EMBL" id="CP017080">
    <property type="protein sequence ID" value="AOH56633.1"/>
    <property type="molecule type" value="Genomic_DNA"/>
</dbReference>
<evidence type="ECO:0000313" key="5">
    <source>
        <dbReference type="EMBL" id="AOH56633.1"/>
    </source>
</evidence>
<dbReference type="PRINTS" id="PR00033">
    <property type="entry name" value="HTHASNC"/>
</dbReference>
<evidence type="ECO:0000256" key="1">
    <source>
        <dbReference type="ARBA" id="ARBA00023015"/>
    </source>
</evidence>
<proteinExistence type="predicted"/>
<dbReference type="SUPFAM" id="SSF54909">
    <property type="entry name" value="Dimeric alpha+beta barrel"/>
    <property type="match status" value="1"/>
</dbReference>
<reference evidence="5 6" key="1">
    <citation type="submission" date="2016-08" db="EMBL/GenBank/DDBJ databases">
        <title>Complete genome sequence of Bacillus muralis G25-68, a strain with toxicity to nematodes.</title>
        <authorList>
            <person name="Zheng Z."/>
        </authorList>
    </citation>
    <scope>NUCLEOTIDE SEQUENCE [LARGE SCALE GENOMIC DNA]</scope>
    <source>
        <strain evidence="5 6">G25-68</strain>
    </source>
</reference>
<dbReference type="CDD" id="cd00090">
    <property type="entry name" value="HTH_ARSR"/>
    <property type="match status" value="1"/>
</dbReference>
<dbReference type="GO" id="GO:0043565">
    <property type="term" value="F:sequence-specific DNA binding"/>
    <property type="evidence" value="ECO:0007669"/>
    <property type="project" value="InterPro"/>
</dbReference>
<dbReference type="InterPro" id="IPR019887">
    <property type="entry name" value="Tscrpt_reg_AsnC/Lrp_C"/>
</dbReference>
<accession>A0A1B3XTU9</accession>
<dbReference type="Proteomes" id="UP000077926">
    <property type="component" value="Chromosome"/>
</dbReference>
<dbReference type="InterPro" id="IPR011008">
    <property type="entry name" value="Dimeric_a/b-barrel"/>
</dbReference>
<keyword evidence="1" id="KW-0805">Transcription regulation</keyword>
<evidence type="ECO:0000313" key="6">
    <source>
        <dbReference type="Proteomes" id="UP000077926"/>
    </source>
</evidence>
<dbReference type="FunFam" id="1.10.10.10:FF:000186">
    <property type="entry name" value="AsnC family transcriptional regulator"/>
    <property type="match status" value="1"/>
</dbReference>
<dbReference type="AlphaFoldDB" id="A0A1B3XTU9"/>
<dbReference type="SUPFAM" id="SSF46785">
    <property type="entry name" value="Winged helix' DNA-binding domain"/>
    <property type="match status" value="1"/>
</dbReference>